<dbReference type="AlphaFoldDB" id="A0A6C0HIE5"/>
<dbReference type="InterPro" id="IPR018306">
    <property type="entry name" value="Phage_T5_Orf172_DNA-bd"/>
</dbReference>
<evidence type="ECO:0000259" key="2">
    <source>
        <dbReference type="PROSITE" id="PS51750"/>
    </source>
</evidence>
<organism evidence="3">
    <name type="scientific">viral metagenome</name>
    <dbReference type="NCBI Taxonomy" id="1070528"/>
    <lineage>
        <taxon>unclassified sequences</taxon>
        <taxon>metagenomes</taxon>
        <taxon>organismal metagenomes</taxon>
    </lineage>
</organism>
<accession>A0A6C0HIE5</accession>
<dbReference type="InterPro" id="IPR003497">
    <property type="entry name" value="BRO_N_domain"/>
</dbReference>
<feature type="domain" description="Bro-N" evidence="2">
    <location>
        <begin position="1"/>
        <end position="108"/>
    </location>
</feature>
<keyword evidence="1" id="KW-0175">Coiled coil</keyword>
<feature type="coiled-coil region" evidence="1">
    <location>
        <begin position="262"/>
        <end position="321"/>
    </location>
</feature>
<evidence type="ECO:0000313" key="3">
    <source>
        <dbReference type="EMBL" id="QHT80269.1"/>
    </source>
</evidence>
<dbReference type="Pfam" id="PF10544">
    <property type="entry name" value="T5orf172"/>
    <property type="match status" value="1"/>
</dbReference>
<dbReference type="InterPro" id="IPR003647">
    <property type="entry name" value="Intron_nuc_1_rpt"/>
</dbReference>
<dbReference type="PROSITE" id="PS51750">
    <property type="entry name" value="BRO_N"/>
    <property type="match status" value="1"/>
</dbReference>
<protein>
    <recommendedName>
        <fullName evidence="2">Bro-N domain-containing protein</fullName>
    </recommendedName>
</protein>
<dbReference type="EMBL" id="MN739966">
    <property type="protein sequence ID" value="QHT80269.1"/>
    <property type="molecule type" value="Genomic_DNA"/>
</dbReference>
<name>A0A6C0HIE5_9ZZZZ</name>
<dbReference type="SMART" id="SM00497">
    <property type="entry name" value="IENR1"/>
    <property type="match status" value="2"/>
</dbReference>
<proteinExistence type="predicted"/>
<dbReference type="SMART" id="SM01040">
    <property type="entry name" value="Bro-N"/>
    <property type="match status" value="1"/>
</dbReference>
<evidence type="ECO:0000256" key="1">
    <source>
        <dbReference type="SAM" id="Coils"/>
    </source>
</evidence>
<reference evidence="3" key="1">
    <citation type="journal article" date="2020" name="Nature">
        <title>Giant virus diversity and host interactions through global metagenomics.</title>
        <authorList>
            <person name="Schulz F."/>
            <person name="Roux S."/>
            <person name="Paez-Espino D."/>
            <person name="Jungbluth S."/>
            <person name="Walsh D.A."/>
            <person name="Denef V.J."/>
            <person name="McMahon K.D."/>
            <person name="Konstantinidis K.T."/>
            <person name="Eloe-Fadrosh E.A."/>
            <person name="Kyrpides N.C."/>
            <person name="Woyke T."/>
        </authorList>
    </citation>
    <scope>NUCLEOTIDE SEQUENCE</scope>
    <source>
        <strain evidence="3">GVMAG-M-3300023184-120</strain>
    </source>
</reference>
<sequence length="571" mass="67211">MDILRAFTLLGDGSDEYHINIKGTPDEPLFQANQIGKILGIANISTALKDFDVEECYLVSNYTGYGIKDTNFLTELGLYRLLGRSRKPIAATFQRWMMKTIKEIRVNGMYQLKTENEVDRKIMEYNCSLKNHNIFLNVFDEKNVVYIFKLLTIEDKFVIKIGHTDNIKERTQNISNSYNTDYPLLLNVFEVHNNCNCEKQIRKNKFIKNFLYTKDVKKNNAPSRETYLVNNEQYEEIVKIISHIKKSYNESEPESLKIKMELEEKRSENIRLQGEYDIKQKEFMIIQSELKVKQKELSIKQKELELEIKKIEKEQHNNKVEVKVDEDDEVDESDEDETSDDELIEEAATAVFAIKKRKNGIKVPVVYQYEPTDLKNWVKKWDSPADVERNMEEISPASLRNAAKNNTIYKDYRWVFVKRNSEPPNELEQTINKRHKTPEVHFIAMIDIKKTKILAVYKNQKEAVEARNMKCNSFTRAIQEQSVSSGHYWNFFDRCSDVMKEEYLSHSTLPEKYVPNSGKQVQQIDPRTNLVLNTYKSNREICKLFQMSVNKLKEVMKTNEIHQGYKWKLLI</sequence>
<dbReference type="Pfam" id="PF02498">
    <property type="entry name" value="Bro-N"/>
    <property type="match status" value="1"/>
</dbReference>